<feature type="transmembrane region" description="Helical" evidence="3">
    <location>
        <begin position="151"/>
        <end position="174"/>
    </location>
</feature>
<dbReference type="AlphaFoldDB" id="A0A6G1PLJ6"/>
<dbReference type="InterPro" id="IPR007110">
    <property type="entry name" value="Ig-like_dom"/>
</dbReference>
<keyword evidence="1" id="KW-0393">Immunoglobulin domain</keyword>
<dbReference type="InterPro" id="IPR013106">
    <property type="entry name" value="Ig_V-set"/>
</dbReference>
<organism evidence="6 7">
    <name type="scientific">Channa argus</name>
    <name type="common">Northern snakehead</name>
    <name type="synonym">Ophicephalus argus</name>
    <dbReference type="NCBI Taxonomy" id="215402"/>
    <lineage>
        <taxon>Eukaryota</taxon>
        <taxon>Metazoa</taxon>
        <taxon>Chordata</taxon>
        <taxon>Craniata</taxon>
        <taxon>Vertebrata</taxon>
        <taxon>Euteleostomi</taxon>
        <taxon>Actinopterygii</taxon>
        <taxon>Neopterygii</taxon>
        <taxon>Teleostei</taxon>
        <taxon>Neoteleostei</taxon>
        <taxon>Acanthomorphata</taxon>
        <taxon>Anabantaria</taxon>
        <taxon>Anabantiformes</taxon>
        <taxon>Channoidei</taxon>
        <taxon>Channidae</taxon>
        <taxon>Channa</taxon>
    </lineage>
</organism>
<dbReference type="EMBL" id="CM015717">
    <property type="protein sequence ID" value="KAF3691107.1"/>
    <property type="molecule type" value="Genomic_DNA"/>
</dbReference>
<dbReference type="Gene3D" id="2.60.40.10">
    <property type="entry name" value="Immunoglobulins"/>
    <property type="match status" value="1"/>
</dbReference>
<keyword evidence="3" id="KW-0812">Transmembrane</keyword>
<dbReference type="PROSITE" id="PS50835">
    <property type="entry name" value="IG_LIKE"/>
    <property type="match status" value="1"/>
</dbReference>
<reference evidence="6 7" key="1">
    <citation type="submission" date="2019-02" db="EMBL/GenBank/DDBJ databases">
        <title>Opniocepnalus argus genome.</title>
        <authorList>
            <person name="Zhou C."/>
            <person name="Xiao S."/>
        </authorList>
    </citation>
    <scope>NUCLEOTIDE SEQUENCE [LARGE SCALE GENOMIC DNA]</scope>
    <source>
        <strain evidence="6">OARG1902GOOAL</strain>
        <tissue evidence="6">Muscle</tissue>
    </source>
</reference>
<evidence type="ECO:0000256" key="4">
    <source>
        <dbReference type="SAM" id="SignalP"/>
    </source>
</evidence>
<reference evidence="7" key="2">
    <citation type="submission" date="2019-02" db="EMBL/GenBank/DDBJ databases">
        <title>Opniocepnalus argus Var Kimnra genome.</title>
        <authorList>
            <person name="Zhou C."/>
            <person name="Xiao S."/>
        </authorList>
    </citation>
    <scope>NUCLEOTIDE SEQUENCE [LARGE SCALE GENOMIC DNA]</scope>
</reference>
<dbReference type="InterPro" id="IPR003599">
    <property type="entry name" value="Ig_sub"/>
</dbReference>
<dbReference type="InterPro" id="IPR013783">
    <property type="entry name" value="Ig-like_fold"/>
</dbReference>
<dbReference type="GO" id="GO:0019815">
    <property type="term" value="C:B cell receptor complex"/>
    <property type="evidence" value="ECO:0007669"/>
    <property type="project" value="TreeGrafter"/>
</dbReference>
<keyword evidence="7" id="KW-1185">Reference proteome</keyword>
<gene>
    <name evidence="6" type="ORF">EXN66_Car006781</name>
</gene>
<name>A0A6G1PLJ6_CHAAH</name>
<keyword evidence="4" id="KW-0732">Signal</keyword>
<evidence type="ECO:0000256" key="2">
    <source>
        <dbReference type="SAM" id="MobiDB-lite"/>
    </source>
</evidence>
<evidence type="ECO:0000313" key="6">
    <source>
        <dbReference type="EMBL" id="KAF3691107.1"/>
    </source>
</evidence>
<dbReference type="Proteomes" id="UP000503349">
    <property type="component" value="Chromosome 6"/>
</dbReference>
<feature type="region of interest" description="Disordered" evidence="2">
    <location>
        <begin position="185"/>
        <end position="229"/>
    </location>
</feature>
<sequence length="229" mass="26037">MEMWLKRSTLMLYTVAVAGMVMSPKYHQTSVILDKTEREVNVPVGSSLALHCNLSKENYKKYRVSWYFDPSGSSFNDSGLLVRKALNQCEKSINNLTDEKMICNLSNVTQQHCGLYFCKVTGEIPVYVCNNSSGTQINILPLPEGSSVISWWMWILLGVFTFILIVLLVICILLRRRPRRSRAPDPIYINTRPMVNKHPSPRPALSADKLKTAPSSRNLRTPSPGRRYE</sequence>
<evidence type="ECO:0000313" key="7">
    <source>
        <dbReference type="Proteomes" id="UP000503349"/>
    </source>
</evidence>
<dbReference type="Pfam" id="PF07686">
    <property type="entry name" value="V-set"/>
    <property type="match status" value="1"/>
</dbReference>
<dbReference type="SMART" id="SM00409">
    <property type="entry name" value="IG"/>
    <property type="match status" value="1"/>
</dbReference>
<keyword evidence="3" id="KW-1133">Transmembrane helix</keyword>
<evidence type="ECO:0000256" key="3">
    <source>
        <dbReference type="SAM" id="Phobius"/>
    </source>
</evidence>
<dbReference type="GO" id="GO:0009897">
    <property type="term" value="C:external side of plasma membrane"/>
    <property type="evidence" value="ECO:0007669"/>
    <property type="project" value="TreeGrafter"/>
</dbReference>
<feature type="chain" id="PRO_5026170921" description="Ig-like domain-containing protein" evidence="4">
    <location>
        <begin position="20"/>
        <end position="229"/>
    </location>
</feature>
<feature type="domain" description="Ig-like" evidence="5">
    <location>
        <begin position="24"/>
        <end position="121"/>
    </location>
</feature>
<dbReference type="InterPro" id="IPR036179">
    <property type="entry name" value="Ig-like_dom_sf"/>
</dbReference>
<dbReference type="GO" id="GO:0050853">
    <property type="term" value="P:B cell receptor signaling pathway"/>
    <property type="evidence" value="ECO:0007669"/>
    <property type="project" value="TreeGrafter"/>
</dbReference>
<dbReference type="SUPFAM" id="SSF48726">
    <property type="entry name" value="Immunoglobulin"/>
    <property type="match status" value="1"/>
</dbReference>
<evidence type="ECO:0000256" key="1">
    <source>
        <dbReference type="ARBA" id="ARBA00023319"/>
    </source>
</evidence>
<dbReference type="PANTHER" id="PTHR14334">
    <property type="entry name" value="B-CELL ANTIGEN RECEPTOR COMPLEX-ASSOCIATED PROTEIN"/>
    <property type="match status" value="1"/>
</dbReference>
<keyword evidence="3" id="KW-0472">Membrane</keyword>
<proteinExistence type="predicted"/>
<evidence type="ECO:0000259" key="5">
    <source>
        <dbReference type="PROSITE" id="PS50835"/>
    </source>
</evidence>
<accession>A0A6G1PLJ6</accession>
<dbReference type="GO" id="GO:0030183">
    <property type="term" value="P:B cell differentiation"/>
    <property type="evidence" value="ECO:0007669"/>
    <property type="project" value="TreeGrafter"/>
</dbReference>
<protein>
    <recommendedName>
        <fullName evidence="5">Ig-like domain-containing protein</fullName>
    </recommendedName>
</protein>
<feature type="signal peptide" evidence="4">
    <location>
        <begin position="1"/>
        <end position="19"/>
    </location>
</feature>